<organism evidence="3 4">
    <name type="scientific">Dimorphilus gyrociliatus</name>
    <dbReference type="NCBI Taxonomy" id="2664684"/>
    <lineage>
        <taxon>Eukaryota</taxon>
        <taxon>Metazoa</taxon>
        <taxon>Spiralia</taxon>
        <taxon>Lophotrochozoa</taxon>
        <taxon>Annelida</taxon>
        <taxon>Polychaeta</taxon>
        <taxon>Polychaeta incertae sedis</taxon>
        <taxon>Dinophilidae</taxon>
        <taxon>Dimorphilus</taxon>
    </lineage>
</organism>
<keyword evidence="1" id="KW-0175">Coiled coil</keyword>
<dbReference type="PANTHER" id="PTHR18870">
    <property type="entry name" value="PROTEIN TAG-278-RELATED"/>
    <property type="match status" value="1"/>
</dbReference>
<dbReference type="OrthoDB" id="75801at2759"/>
<proteinExistence type="predicted"/>
<reference evidence="3 4" key="1">
    <citation type="submission" date="2020-08" db="EMBL/GenBank/DDBJ databases">
        <authorList>
            <person name="Hejnol A."/>
        </authorList>
    </citation>
    <scope>NUCLEOTIDE SEQUENCE [LARGE SCALE GENOMIC DNA]</scope>
</reference>
<evidence type="ECO:0000256" key="1">
    <source>
        <dbReference type="ARBA" id="ARBA00023054"/>
    </source>
</evidence>
<evidence type="ECO:0000313" key="4">
    <source>
        <dbReference type="Proteomes" id="UP000549394"/>
    </source>
</evidence>
<gene>
    <name evidence="3" type="ORF">DGYR_LOCUS6774</name>
</gene>
<evidence type="ECO:0000256" key="2">
    <source>
        <dbReference type="SAM" id="MobiDB-lite"/>
    </source>
</evidence>
<sequence>MAALHKRPFEFRMCKKVAELTQVIHMLFTRNHEREVELEATKEAYEEEINRVLRESDERISVYKTKYQELQFAKELKQDRKKQEVNEEAVKFLNIRNKELEEKINDLEVLASERRNECNEIKVLLNKAESHVEKLKELKTEDLRKNQGKCEEITAKNEKLKGRISILEKELRDSQQSSERDRLDLQRLIDQLRRENEKYRNCLVDNEKSKQQLLAKVKQLENDLKRVKKQLLLKKQSQQTNDRRNSYFNGNEDDEIDKLRNEVARYKMELSNRENNFNRVFSDIQPVLLDRRSQNQARKYSTGTQMQSLHSYPNDLEGRLPQLGYERSRSGTLIRSRSLSREMSY</sequence>
<keyword evidence="4" id="KW-1185">Reference proteome</keyword>
<protein>
    <submittedName>
        <fullName evidence="3">Uncharacterized protein</fullName>
    </submittedName>
</protein>
<dbReference type="AlphaFoldDB" id="A0A7I8VUZ7"/>
<dbReference type="PANTHER" id="PTHR18870:SF9">
    <property type="entry name" value="PROTEIN TAG-278-RELATED"/>
    <property type="match status" value="1"/>
</dbReference>
<dbReference type="Proteomes" id="UP000549394">
    <property type="component" value="Unassembled WGS sequence"/>
</dbReference>
<name>A0A7I8VUZ7_9ANNE</name>
<dbReference type="EMBL" id="CAJFCJ010000008">
    <property type="protein sequence ID" value="CAD5118388.1"/>
    <property type="molecule type" value="Genomic_DNA"/>
</dbReference>
<evidence type="ECO:0000313" key="3">
    <source>
        <dbReference type="EMBL" id="CAD5118388.1"/>
    </source>
</evidence>
<comment type="caution">
    <text evidence="3">The sequence shown here is derived from an EMBL/GenBank/DDBJ whole genome shotgun (WGS) entry which is preliminary data.</text>
</comment>
<accession>A0A7I8VUZ7</accession>
<feature type="region of interest" description="Disordered" evidence="2">
    <location>
        <begin position="234"/>
        <end position="253"/>
    </location>
</feature>